<organism evidence="10 11">
    <name type="scientific">Methylacidimicrobium tartarophylax</name>
    <dbReference type="NCBI Taxonomy" id="1041768"/>
    <lineage>
        <taxon>Bacteria</taxon>
        <taxon>Pseudomonadati</taxon>
        <taxon>Verrucomicrobiota</taxon>
        <taxon>Methylacidimicrobium</taxon>
    </lineage>
</organism>
<keyword evidence="6 8" id="KW-0460">Magnesium</keyword>
<comment type="subcellular location">
    <subcellularLocation>
        <location evidence="8">Cytoplasm</location>
    </subcellularLocation>
</comment>
<evidence type="ECO:0000256" key="5">
    <source>
        <dbReference type="ARBA" id="ARBA00022755"/>
    </source>
</evidence>
<proteinExistence type="inferred from homology"/>
<evidence type="ECO:0000256" key="6">
    <source>
        <dbReference type="ARBA" id="ARBA00022842"/>
    </source>
</evidence>
<dbReference type="AlphaFoldDB" id="A0A5E6M950"/>
<dbReference type="Gene3D" id="3.90.170.10">
    <property type="entry name" value="Adenylosuccinate Synthetase, subunit A, domain 3"/>
    <property type="match status" value="1"/>
</dbReference>
<keyword evidence="4 8" id="KW-0547">Nucleotide-binding</keyword>
<dbReference type="RefSeq" id="WP_342799817.1">
    <property type="nucleotide sequence ID" value="NZ_CABFVA020000012.1"/>
</dbReference>
<feature type="active site" description="Proton acceptor" evidence="8">
    <location>
        <position position="23"/>
    </location>
</feature>
<evidence type="ECO:0000256" key="3">
    <source>
        <dbReference type="ARBA" id="ARBA00022723"/>
    </source>
</evidence>
<feature type="binding site" evidence="8">
    <location>
        <position position="153"/>
    </location>
    <ligand>
        <name>IMP</name>
        <dbReference type="ChEBI" id="CHEBI:58053"/>
        <note>ligand shared between dimeric partners</note>
    </ligand>
</feature>
<dbReference type="CDD" id="cd03108">
    <property type="entry name" value="AdSS"/>
    <property type="match status" value="1"/>
</dbReference>
<keyword evidence="5 8" id="KW-0658">Purine biosynthesis</keyword>
<feature type="binding site" description="in other chain" evidence="8">
    <location>
        <begin position="23"/>
        <end position="26"/>
    </location>
    <ligand>
        <name>IMP</name>
        <dbReference type="ChEBI" id="CHEBI:58053"/>
        <note>ligand shared between dimeric partners</note>
    </ligand>
</feature>
<dbReference type="PANTHER" id="PTHR11846">
    <property type="entry name" value="ADENYLOSUCCINATE SYNTHETASE"/>
    <property type="match status" value="1"/>
</dbReference>
<sequence>MSVDNGQWVSGVNTVLVGAQWGDEGKGKIIDFLTGDANVVVRCQGGDNAGHTVKVEGEQFVLHLIPSGILRREKECVLGNGMVIDPISLVDEIEGLTARGIAPKGRLFLSDSAHLVLPYHRRMDEQLESLRGKKKLGTTGRGVGPAYVDKVSRTGLRAHDLLEPKELRSKLEERIEEKNRLLSFLGAQPIDAEDVIHRCSGAADFLREMIVNTAIWLTDAMRDGKDMLFECAQGTFLDIDFGTYPYVTSSNTTAGGAVTGTGVPPHRMDRVVGCLKAYTTRVGAGPMPVESAELAALLHRSGREFGATTGRARRCGWFDGVMSRYSCLINGFDELAVTNLDGLDTLSTIPVCLAYEWRGRRLSHPPTSAAQWQECTPVYKEFEGWRQPTSDVRRFADLPDLAKQYLDALSELTGSPVRLVSVGAGREQTFLVE</sequence>
<dbReference type="InterPro" id="IPR042111">
    <property type="entry name" value="Adenylosuccinate_synth_dom3"/>
</dbReference>
<feature type="binding site" evidence="8">
    <location>
        <begin position="50"/>
        <end position="52"/>
    </location>
    <ligand>
        <name>GTP</name>
        <dbReference type="ChEBI" id="CHEBI:37565"/>
    </ligand>
</feature>
<dbReference type="GO" id="GO:0005737">
    <property type="term" value="C:cytoplasm"/>
    <property type="evidence" value="ECO:0007669"/>
    <property type="project" value="UniProtKB-SubCell"/>
</dbReference>
<dbReference type="GO" id="GO:0000287">
    <property type="term" value="F:magnesium ion binding"/>
    <property type="evidence" value="ECO:0007669"/>
    <property type="project" value="UniProtKB-UniRule"/>
</dbReference>
<dbReference type="GO" id="GO:0004019">
    <property type="term" value="F:adenylosuccinate synthase activity"/>
    <property type="evidence" value="ECO:0007669"/>
    <property type="project" value="UniProtKB-UniRule"/>
</dbReference>
<evidence type="ECO:0000256" key="7">
    <source>
        <dbReference type="ARBA" id="ARBA00023134"/>
    </source>
</evidence>
<comment type="function">
    <text evidence="8">Plays an important role in the de novo pathway of purine nucleotide biosynthesis. Catalyzes the first committed step in the biosynthesis of AMP from IMP.</text>
</comment>
<feature type="binding site" description="in other chain" evidence="8">
    <location>
        <begin position="48"/>
        <end position="51"/>
    </location>
    <ligand>
        <name>IMP</name>
        <dbReference type="ChEBI" id="CHEBI:58053"/>
        <note>ligand shared between dimeric partners</note>
    </ligand>
</feature>
<feature type="binding site" evidence="8">
    <location>
        <begin position="339"/>
        <end position="341"/>
    </location>
    <ligand>
        <name>GTP</name>
        <dbReference type="ChEBI" id="CHEBI:37565"/>
    </ligand>
</feature>
<name>A0A5E6M950_9BACT</name>
<dbReference type="InterPro" id="IPR018220">
    <property type="entry name" value="Adenylosuccin_syn_GTP-bd"/>
</dbReference>
<keyword evidence="2 8" id="KW-0436">Ligase</keyword>
<dbReference type="GO" id="GO:0046040">
    <property type="term" value="P:IMP metabolic process"/>
    <property type="evidence" value="ECO:0007669"/>
    <property type="project" value="TreeGrafter"/>
</dbReference>
<evidence type="ECO:0000313" key="10">
    <source>
        <dbReference type="EMBL" id="VVM04837.1"/>
    </source>
</evidence>
<dbReference type="Pfam" id="PF00709">
    <property type="entry name" value="Adenylsucc_synt"/>
    <property type="match status" value="1"/>
</dbReference>
<evidence type="ECO:0000256" key="4">
    <source>
        <dbReference type="ARBA" id="ARBA00022741"/>
    </source>
</evidence>
<feature type="binding site" evidence="8">
    <location>
        <begin position="307"/>
        <end position="313"/>
    </location>
    <ligand>
        <name>substrate</name>
    </ligand>
</feature>
<dbReference type="NCBIfam" id="TIGR00184">
    <property type="entry name" value="purA"/>
    <property type="match status" value="1"/>
</dbReference>
<dbReference type="FunFam" id="1.10.300.10:FF:000001">
    <property type="entry name" value="Adenylosuccinate synthetase"/>
    <property type="match status" value="1"/>
</dbReference>
<dbReference type="EMBL" id="CABFVA020000012">
    <property type="protein sequence ID" value="VVM04837.1"/>
    <property type="molecule type" value="Genomic_DNA"/>
</dbReference>
<keyword evidence="8" id="KW-0963">Cytoplasm</keyword>
<dbReference type="FunFam" id="3.90.170.10:FF:000001">
    <property type="entry name" value="Adenylosuccinate synthetase"/>
    <property type="match status" value="1"/>
</dbReference>
<comment type="pathway">
    <text evidence="8 9">Purine metabolism; AMP biosynthesis via de novo pathway; AMP from IMP: step 1/2.</text>
</comment>
<dbReference type="HAMAP" id="MF_00011">
    <property type="entry name" value="Adenylosucc_synth"/>
    <property type="match status" value="1"/>
</dbReference>
<dbReference type="InterPro" id="IPR001114">
    <property type="entry name" value="Adenylosuccinate_synthetase"/>
</dbReference>
<dbReference type="InterPro" id="IPR042110">
    <property type="entry name" value="Adenylosuccinate_synth_dom2"/>
</dbReference>
<dbReference type="InterPro" id="IPR027417">
    <property type="entry name" value="P-loop_NTPase"/>
</dbReference>
<dbReference type="EC" id="6.3.4.4" evidence="8 9"/>
<dbReference type="GO" id="GO:0005525">
    <property type="term" value="F:GTP binding"/>
    <property type="evidence" value="ECO:0007669"/>
    <property type="project" value="UniProtKB-UniRule"/>
</dbReference>
<evidence type="ECO:0000313" key="11">
    <source>
        <dbReference type="Proteomes" id="UP000334923"/>
    </source>
</evidence>
<dbReference type="NCBIfam" id="NF002223">
    <property type="entry name" value="PRK01117.1"/>
    <property type="match status" value="1"/>
</dbReference>
<keyword evidence="11" id="KW-1185">Reference proteome</keyword>
<dbReference type="InterPro" id="IPR042109">
    <property type="entry name" value="Adenylosuccinate_synth_dom1"/>
</dbReference>
<evidence type="ECO:0000256" key="1">
    <source>
        <dbReference type="ARBA" id="ARBA00011738"/>
    </source>
</evidence>
<evidence type="ECO:0000256" key="2">
    <source>
        <dbReference type="ARBA" id="ARBA00022598"/>
    </source>
</evidence>
<reference evidence="10 11" key="1">
    <citation type="submission" date="2019-09" db="EMBL/GenBank/DDBJ databases">
        <authorList>
            <person name="Cremers G."/>
        </authorList>
    </citation>
    <scope>NUCLEOTIDE SEQUENCE [LARGE SCALE GENOMIC DNA]</scope>
    <source>
        <strain evidence="10">4A</strain>
    </source>
</reference>
<feature type="binding site" evidence="8">
    <location>
        <begin position="22"/>
        <end position="28"/>
    </location>
    <ligand>
        <name>GTP</name>
        <dbReference type="ChEBI" id="CHEBI:37565"/>
    </ligand>
</feature>
<dbReference type="UniPathway" id="UPA00075">
    <property type="reaction ID" value="UER00335"/>
</dbReference>
<dbReference type="Gene3D" id="3.40.440.10">
    <property type="entry name" value="Adenylosuccinate Synthetase, subunit A, domain 1"/>
    <property type="match status" value="1"/>
</dbReference>
<evidence type="ECO:0000256" key="9">
    <source>
        <dbReference type="RuleBase" id="RU000520"/>
    </source>
</evidence>
<comment type="cofactor">
    <cofactor evidence="8">
        <name>Mg(2+)</name>
        <dbReference type="ChEBI" id="CHEBI:18420"/>
    </cofactor>
    <text evidence="8">Binds 1 Mg(2+) ion per subunit.</text>
</comment>
<comment type="similarity">
    <text evidence="8 9">Belongs to the adenylosuccinate synthetase family.</text>
</comment>
<comment type="catalytic activity">
    <reaction evidence="8 9">
        <text>IMP + L-aspartate + GTP = N(6)-(1,2-dicarboxyethyl)-AMP + GDP + phosphate + 2 H(+)</text>
        <dbReference type="Rhea" id="RHEA:15753"/>
        <dbReference type="ChEBI" id="CHEBI:15378"/>
        <dbReference type="ChEBI" id="CHEBI:29991"/>
        <dbReference type="ChEBI" id="CHEBI:37565"/>
        <dbReference type="ChEBI" id="CHEBI:43474"/>
        <dbReference type="ChEBI" id="CHEBI:57567"/>
        <dbReference type="ChEBI" id="CHEBI:58053"/>
        <dbReference type="ChEBI" id="CHEBI:58189"/>
        <dbReference type="EC" id="6.3.4.4"/>
    </reaction>
</comment>
<protein>
    <recommendedName>
        <fullName evidence="8 9">Adenylosuccinate synthetase</fullName>
        <shortName evidence="8">AMPSase</shortName>
        <shortName evidence="8">AdSS</shortName>
        <ecNumber evidence="8 9">6.3.4.4</ecNumber>
    </recommendedName>
    <alternativeName>
        <fullName evidence="8">IMP--aspartate ligase</fullName>
    </alternativeName>
</protein>
<feature type="binding site" description="in other chain" evidence="8">
    <location>
        <position position="311"/>
    </location>
    <ligand>
        <name>IMP</name>
        <dbReference type="ChEBI" id="CHEBI:58053"/>
        <note>ligand shared between dimeric partners</note>
    </ligand>
</feature>
<feature type="binding site" description="in other chain" evidence="8">
    <location>
        <position position="139"/>
    </location>
    <ligand>
        <name>IMP</name>
        <dbReference type="ChEBI" id="CHEBI:58053"/>
        <note>ligand shared between dimeric partners</note>
    </ligand>
</feature>
<dbReference type="Gene3D" id="1.10.300.10">
    <property type="entry name" value="Adenylosuccinate Synthetase, subunit A, domain 2"/>
    <property type="match status" value="1"/>
</dbReference>
<dbReference type="SUPFAM" id="SSF52540">
    <property type="entry name" value="P-loop containing nucleoside triphosphate hydrolases"/>
    <property type="match status" value="1"/>
</dbReference>
<gene>
    <name evidence="8 10" type="primary">purA</name>
    <name evidence="10" type="synonym">ADSS</name>
    <name evidence="10" type="ORF">MAMT_00341</name>
</gene>
<feature type="active site" description="Proton donor" evidence="8">
    <location>
        <position position="51"/>
    </location>
</feature>
<keyword evidence="3 8" id="KW-0479">Metal-binding</keyword>
<feature type="binding site" evidence="8">
    <location>
        <position position="23"/>
    </location>
    <ligand>
        <name>Mg(2+)</name>
        <dbReference type="ChEBI" id="CHEBI:18420"/>
    </ligand>
</feature>
<feature type="binding site" evidence="8">
    <location>
        <begin position="421"/>
        <end position="423"/>
    </location>
    <ligand>
        <name>GTP</name>
        <dbReference type="ChEBI" id="CHEBI:37565"/>
    </ligand>
</feature>
<dbReference type="GO" id="GO:0044208">
    <property type="term" value="P:'de novo' AMP biosynthetic process"/>
    <property type="evidence" value="ECO:0007669"/>
    <property type="project" value="UniProtKB-UniRule"/>
</dbReference>
<feature type="binding site" evidence="8">
    <location>
        <position position="50"/>
    </location>
    <ligand>
        <name>Mg(2+)</name>
        <dbReference type="ChEBI" id="CHEBI:18420"/>
    </ligand>
</feature>
<feature type="binding site" evidence="8">
    <location>
        <position position="313"/>
    </location>
    <ligand>
        <name>GTP</name>
        <dbReference type="ChEBI" id="CHEBI:37565"/>
    </ligand>
</feature>
<feature type="binding site" description="in other chain" evidence="8">
    <location>
        <position position="248"/>
    </location>
    <ligand>
        <name>IMP</name>
        <dbReference type="ChEBI" id="CHEBI:58053"/>
        <note>ligand shared between dimeric partners</note>
    </ligand>
</feature>
<evidence type="ECO:0000256" key="8">
    <source>
        <dbReference type="HAMAP-Rule" id="MF_00011"/>
    </source>
</evidence>
<feature type="binding site" description="in other chain" evidence="8">
    <location>
        <position position="233"/>
    </location>
    <ligand>
        <name>IMP</name>
        <dbReference type="ChEBI" id="CHEBI:58053"/>
        <note>ligand shared between dimeric partners</note>
    </ligand>
</feature>
<dbReference type="Proteomes" id="UP000334923">
    <property type="component" value="Unassembled WGS sequence"/>
</dbReference>
<keyword evidence="7 8" id="KW-0342">GTP-binding</keyword>
<dbReference type="PANTHER" id="PTHR11846:SF0">
    <property type="entry name" value="ADENYLOSUCCINATE SYNTHETASE"/>
    <property type="match status" value="1"/>
</dbReference>
<dbReference type="SMART" id="SM00788">
    <property type="entry name" value="Adenylsucc_synt"/>
    <property type="match status" value="1"/>
</dbReference>
<dbReference type="PROSITE" id="PS01266">
    <property type="entry name" value="ADENYLOSUCCIN_SYN_1"/>
    <property type="match status" value="1"/>
</dbReference>
<comment type="subunit">
    <text evidence="1 8">Homodimer.</text>
</comment>
<accession>A0A5E6M950</accession>